<reference evidence="2" key="1">
    <citation type="journal article" date="2019" name="Int. J. Syst. Evol. Microbiol.">
        <title>The Global Catalogue of Microorganisms (GCM) 10K type strain sequencing project: providing services to taxonomists for standard genome sequencing and annotation.</title>
        <authorList>
            <consortium name="The Broad Institute Genomics Platform"/>
            <consortium name="The Broad Institute Genome Sequencing Center for Infectious Disease"/>
            <person name="Wu L."/>
            <person name="Ma J."/>
        </authorList>
    </citation>
    <scope>NUCLEOTIDE SEQUENCE [LARGE SCALE GENOMIC DNA]</scope>
    <source>
        <strain evidence="2">CCUG 66188</strain>
    </source>
</reference>
<protein>
    <submittedName>
        <fullName evidence="1">Uncharacterized protein</fullName>
    </submittedName>
</protein>
<gene>
    <name evidence="1" type="ORF">ACFQFQ_11965</name>
</gene>
<dbReference type="EMBL" id="JBHSWG010000001">
    <property type="protein sequence ID" value="MFC6760047.1"/>
    <property type="molecule type" value="Genomic_DNA"/>
</dbReference>
<evidence type="ECO:0000313" key="1">
    <source>
        <dbReference type="EMBL" id="MFC6760047.1"/>
    </source>
</evidence>
<comment type="caution">
    <text evidence="1">The sequence shown here is derived from an EMBL/GenBank/DDBJ whole genome shotgun (WGS) entry which is preliminary data.</text>
</comment>
<name>A0ABW2B4F1_9RHOB</name>
<accession>A0ABW2B4F1</accession>
<evidence type="ECO:0000313" key="2">
    <source>
        <dbReference type="Proteomes" id="UP001596353"/>
    </source>
</evidence>
<proteinExistence type="predicted"/>
<organism evidence="1 2">
    <name type="scientific">Sulfitobacter porphyrae</name>
    <dbReference type="NCBI Taxonomy" id="1246864"/>
    <lineage>
        <taxon>Bacteria</taxon>
        <taxon>Pseudomonadati</taxon>
        <taxon>Pseudomonadota</taxon>
        <taxon>Alphaproteobacteria</taxon>
        <taxon>Rhodobacterales</taxon>
        <taxon>Roseobacteraceae</taxon>
        <taxon>Sulfitobacter</taxon>
    </lineage>
</organism>
<sequence length="58" mass="6969">MKVVSEMTANAPLRRCKTLKFPRRDHKTRSLEHEERRVGRFIQMTIHECDRLPPHETV</sequence>
<keyword evidence="2" id="KW-1185">Reference proteome</keyword>
<dbReference type="Proteomes" id="UP001596353">
    <property type="component" value="Unassembled WGS sequence"/>
</dbReference>